<gene>
    <name evidence="3" type="ordered locus">Os05g0446600</name>
    <name evidence="1" type="ORF">OSJNBb0012G21.1</name>
    <name evidence="2" type="ORF">P0615D12.17</name>
</gene>
<dbReference type="AlphaFoldDB" id="Q688J6"/>
<sequence>MGTIQSMHLCFFSQMVYTLKLPTLKVKEKLANCNNQRKLLSVTATVSWNRLWRKFRVKILKNQLAWLQRVPLMITFTSTIRKLKGPGHKSLTVTKWTYQHKLYLHARKKH</sequence>
<reference evidence="3" key="6">
    <citation type="journal article" date="2008" name="Nucleic Acids Res.">
        <title>The Rice Annotation Project Database (RAP-DB): 2008 update.</title>
        <authorList>
            <consortium name="The Rice Annotation Project (RAP)"/>
            <person name="Tanaka T."/>
            <person name="Antonio B.A."/>
            <person name="Kikuchi S."/>
            <person name="Matsumoto T."/>
            <person name="Nagamura Y."/>
            <person name="Numa H."/>
            <person name="Sakai H."/>
            <person name="Wu J."/>
            <person name="Itoh T."/>
            <person name="Sasaki T."/>
            <person name="Aono R."/>
            <person name="Fujii Y."/>
            <person name="Habara T."/>
            <person name="Harada E."/>
            <person name="Kanno M."/>
            <person name="Kawahara Y."/>
            <person name="Kawashima H."/>
            <person name="Kubooka H."/>
            <person name="Matsuya A."/>
            <person name="Nakaoka H."/>
            <person name="Saichi N."/>
            <person name="Sanbonmatsu R."/>
            <person name="Sato Y."/>
            <person name="Shinso Y."/>
            <person name="Suzuki M."/>
            <person name="Takeda J."/>
            <person name="Tanino M."/>
            <person name="Todokoro F."/>
            <person name="Yamaguchi K."/>
            <person name="Yamamoto N."/>
            <person name="Yamasaki C."/>
            <person name="Imanishi T."/>
            <person name="Okido T."/>
            <person name="Tada M."/>
            <person name="Ikeo K."/>
            <person name="Tateno Y."/>
            <person name="Gojobori T."/>
            <person name="Lin Y.C."/>
            <person name="Wei F.J."/>
            <person name="Hsing Y.I."/>
            <person name="Zhao Q."/>
            <person name="Han B."/>
            <person name="Kramer M.R."/>
            <person name="McCombie R.W."/>
            <person name="Lonsdale D."/>
            <person name="O'Donovan C.C."/>
            <person name="Whitfield E.J."/>
            <person name="Apweiler R."/>
            <person name="Koyanagi K.O."/>
            <person name="Khurana J.P."/>
            <person name="Raghuvanshi S."/>
            <person name="Singh N.K."/>
            <person name="Tyagi A.K."/>
            <person name="Haberer G."/>
            <person name="Fujisawa M."/>
            <person name="Hosokawa S."/>
            <person name="Ito Y."/>
            <person name="Ikawa H."/>
            <person name="Shibata M."/>
            <person name="Yamamoto M."/>
            <person name="Bruskiewich R.M."/>
            <person name="Hoen D.R."/>
            <person name="Bureau TE."/>
            <person name="Namiki N."/>
            <person name="Ohyanagi H."/>
            <person name="Sakai Y."/>
            <person name="Nobushima S."/>
            <person name="Sakata K."/>
            <person name="Barrero R.A."/>
            <person name="Sato Y."/>
            <person name="Souvorov A."/>
            <person name="Smith-White B."/>
            <person name="Tatusova T."/>
            <person name="An S."/>
            <person name="An G."/>
            <person name="OOta S."/>
            <person name="Fuks G."/>
            <person name="Messing J."/>
            <person name="Christie K.R."/>
            <person name="Lieberherr D."/>
            <person name="Kim H."/>
            <person name="Zuccolo A."/>
            <person name="Wing R.A."/>
            <person name="Nobuta K."/>
            <person name="Green P.J."/>
            <person name="Lu C."/>
            <person name="Meyers BC."/>
            <person name="Chaparro C."/>
            <person name="Piegu B."/>
            <person name="Panaud O."/>
            <person name="Echeverria M."/>
        </authorList>
    </citation>
    <scope>NUCLEOTIDE SEQUENCE</scope>
</reference>
<reference evidence="3" key="4">
    <citation type="journal article" date="2006" name="Nucleic Acids Res.">
        <title>The Rice Annotation Project Database (RAP-DB): hub for Oryza sativa ssp. japonica genome information.</title>
        <authorList>
            <person name="Ohyanagi H."/>
            <person name="Tanaka T."/>
            <person name="Sakai H."/>
            <person name="Shigemoto Y."/>
            <person name="Yamaguchi K."/>
            <person name="Habara T."/>
            <person name="Fujii Y."/>
            <person name="Antonio B.A."/>
            <person name="Nagamura Y."/>
            <person name="Imanishi T."/>
            <person name="Ikeo K."/>
            <person name="Itoh T."/>
            <person name="Gojobori T."/>
            <person name="Sasaki T."/>
        </authorList>
    </citation>
    <scope>NUCLEOTIDE SEQUENCE</scope>
</reference>
<accession>Q688J6</accession>
<dbReference type="EMBL" id="AC135421">
    <property type="protein sequence ID" value="AAU10754.1"/>
    <property type="molecule type" value="Genomic_DNA"/>
</dbReference>
<evidence type="ECO:0000313" key="1">
    <source>
        <dbReference type="EMBL" id="AAU10754.1"/>
    </source>
</evidence>
<evidence type="ECO:0000313" key="3">
    <source>
        <dbReference type="EMBL" id="BAF17603.1"/>
    </source>
</evidence>
<reference evidence="1" key="1">
    <citation type="submission" date="2004-09" db="EMBL/GenBank/DDBJ databases">
        <title>Oryza sativa BAC OSJNBb0012G21 genomic sequence.</title>
        <authorList>
            <person name="Chow T.-Y."/>
            <person name="Hsing Y.-I.C."/>
            <person name="Chen C.-S."/>
            <person name="Chen H.-H."/>
            <person name="Liu S.-M."/>
            <person name="Chao Y.-T."/>
            <person name="Chang S.-J."/>
            <person name="Chen H.-C."/>
            <person name="Chen S.-K."/>
            <person name="Chen T.-R."/>
            <person name="Chen Y.-L."/>
            <person name="Cheng C.-H."/>
            <person name="Chung C.-I."/>
            <person name="Han S.-Y."/>
            <person name="Hsiao S.-H."/>
            <person name="Hsiung J.-N."/>
            <person name="Hsu C.-H."/>
            <person name="Huang J.-J."/>
            <person name="Kau P.-I."/>
            <person name="Lee M.-C."/>
            <person name="Leu H.-L."/>
            <person name="Li Y.-F."/>
            <person name="Lin S.-J."/>
            <person name="Lin Y.-C."/>
            <person name="Wu S.-W."/>
            <person name="Yu C.-Y."/>
            <person name="Yu S.-W."/>
            <person name="Wu H.-P."/>
            <person name="Shaw J.-F."/>
        </authorList>
    </citation>
    <scope>NUCLEOTIDE SEQUENCE</scope>
</reference>
<reference evidence="3" key="9">
    <citation type="submission" date="2012-08" db="EMBL/GenBank/DDBJ databases">
        <title>The Second Rice Annotation Project Meeting (RAP2).</title>
        <authorList>
            <consortium name="The Rice Annotation Project (RAP)"/>
        </authorList>
    </citation>
    <scope>NUCLEOTIDE SEQUENCE</scope>
</reference>
<evidence type="ECO:0000313" key="4">
    <source>
        <dbReference type="Proteomes" id="UP000000763"/>
    </source>
</evidence>
<dbReference type="KEGG" id="dosa:Os05g0446600"/>
<proteinExistence type="predicted"/>
<dbReference type="EMBL" id="AP008211">
    <property type="protein sequence ID" value="BAF17603.1"/>
    <property type="molecule type" value="Genomic_DNA"/>
</dbReference>
<evidence type="ECO:0000313" key="2">
    <source>
        <dbReference type="EMBL" id="AAU44285.1"/>
    </source>
</evidence>
<reference evidence="3 4" key="3">
    <citation type="journal article" date="2005" name="Nature">
        <title>The map-based sequence of the rice genome.</title>
        <authorList>
            <consortium name="International rice genome sequencing project (IRGSP)"/>
            <person name="Matsumoto T."/>
            <person name="Wu J."/>
            <person name="Kanamori H."/>
            <person name="Katayose Y."/>
            <person name="Fujisawa M."/>
            <person name="Namiki N."/>
            <person name="Mizuno H."/>
            <person name="Yamamoto K."/>
            <person name="Antonio B.A."/>
            <person name="Baba T."/>
            <person name="Sakata K."/>
            <person name="Nagamura Y."/>
            <person name="Aoki H."/>
            <person name="Arikawa K."/>
            <person name="Arita K."/>
            <person name="Bito T."/>
            <person name="Chiden Y."/>
            <person name="Fujitsuka N."/>
            <person name="Fukunaka R."/>
            <person name="Hamada M."/>
            <person name="Harada C."/>
            <person name="Hayashi A."/>
            <person name="Hijishita S."/>
            <person name="Honda M."/>
            <person name="Hosokawa S."/>
            <person name="Ichikawa Y."/>
            <person name="Idonuma A."/>
            <person name="Iijima M."/>
            <person name="Ikeda M."/>
            <person name="Ikeno M."/>
            <person name="Ito K."/>
            <person name="Ito S."/>
            <person name="Ito T."/>
            <person name="Ito Y."/>
            <person name="Ito Y."/>
            <person name="Iwabuchi A."/>
            <person name="Kamiya K."/>
            <person name="Karasawa W."/>
            <person name="Kurita K."/>
            <person name="Katagiri S."/>
            <person name="Kikuta A."/>
            <person name="Kobayashi H."/>
            <person name="Kobayashi N."/>
            <person name="Machita K."/>
            <person name="Maehara T."/>
            <person name="Masukawa M."/>
            <person name="Mizubayashi T."/>
            <person name="Mukai Y."/>
            <person name="Nagasaki H."/>
            <person name="Nagata Y."/>
            <person name="Naito S."/>
            <person name="Nakashima M."/>
            <person name="Nakama Y."/>
            <person name="Nakamichi Y."/>
            <person name="Nakamura M."/>
            <person name="Meguro A."/>
            <person name="Negishi M."/>
            <person name="Ohta I."/>
            <person name="Ohta T."/>
            <person name="Okamoto M."/>
            <person name="Ono N."/>
            <person name="Saji S."/>
            <person name="Sakaguchi M."/>
            <person name="Sakai K."/>
            <person name="Shibata M."/>
            <person name="Shimokawa T."/>
            <person name="Song J."/>
            <person name="Takazaki Y."/>
            <person name="Terasawa K."/>
            <person name="Tsugane M."/>
            <person name="Tsuji K."/>
            <person name="Ueda S."/>
            <person name="Waki K."/>
            <person name="Yamagata H."/>
            <person name="Yamamoto M."/>
            <person name="Yamamoto S."/>
            <person name="Yamane H."/>
            <person name="Yoshiki S."/>
            <person name="Yoshihara R."/>
            <person name="Yukawa K."/>
            <person name="Zhong H."/>
            <person name="Yano M."/>
            <person name="Yuan Q."/>
            <person name="Ouyang S."/>
            <person name="Liu J."/>
            <person name="Jones K.M."/>
            <person name="Gansberger K."/>
            <person name="Moffat K."/>
            <person name="Hill J."/>
            <person name="Bera J."/>
            <person name="Fadrosh D."/>
            <person name="Jin S."/>
            <person name="Johri S."/>
            <person name="Kim M."/>
            <person name="Overton L."/>
            <person name="Reardon M."/>
            <person name="Tsitrin T."/>
            <person name="Vuong H."/>
            <person name="Weaver B."/>
            <person name="Ciecko A."/>
            <person name="Tallon L."/>
            <person name="Jackson J."/>
            <person name="Pai G."/>
            <person name="Aken S.V."/>
            <person name="Utterback T."/>
            <person name="Reidmuller S."/>
            <person name="Feldblyum T."/>
            <person name="Hsiao J."/>
            <person name="Zismann V."/>
            <person name="Iobst S."/>
            <person name="de Vazeille A.R."/>
            <person name="Buell C.R."/>
            <person name="Ying K."/>
            <person name="Li Y."/>
            <person name="Lu T."/>
            <person name="Huang Y."/>
            <person name="Zhao Q."/>
            <person name="Feng Q."/>
            <person name="Zhang L."/>
            <person name="Zhu J."/>
            <person name="Weng Q."/>
            <person name="Mu J."/>
            <person name="Lu Y."/>
            <person name="Fan D."/>
            <person name="Liu Y."/>
            <person name="Guan J."/>
            <person name="Zhang Y."/>
            <person name="Yu S."/>
            <person name="Liu X."/>
            <person name="Zhang Y."/>
            <person name="Hong G."/>
            <person name="Han B."/>
            <person name="Choisne N."/>
            <person name="Demange N."/>
            <person name="Orjeda G."/>
            <person name="Samain S."/>
            <person name="Cattolico L."/>
            <person name="Pelletier E."/>
            <person name="Couloux A."/>
            <person name="Segurens B."/>
            <person name="Wincker P."/>
            <person name="D'Hont A."/>
            <person name="Scarpelli C."/>
            <person name="Weissenbach J."/>
            <person name="Salanoubat M."/>
            <person name="Quetier F."/>
            <person name="Yu Y."/>
            <person name="Kim H.R."/>
            <person name="Rambo T."/>
            <person name="Currie J."/>
            <person name="Collura K."/>
            <person name="Luo M."/>
            <person name="Yang T."/>
            <person name="Ammiraju J.S.S."/>
            <person name="Engler F."/>
            <person name="Soderlund C."/>
            <person name="Wing R.A."/>
            <person name="Palmer L.E."/>
            <person name="de la Bastide M."/>
            <person name="Spiegel L."/>
            <person name="Nascimento L."/>
            <person name="Zutavern T."/>
            <person name="O'Shaughnessy A."/>
            <person name="Dike S."/>
            <person name="Dedhia N."/>
            <person name="Preston R."/>
            <person name="Balija V."/>
            <person name="McCombie W.R."/>
            <person name="Chow T."/>
            <person name="Chen H."/>
            <person name="Chung M."/>
            <person name="Chen C."/>
            <person name="Shaw J."/>
            <person name="Wu H."/>
            <person name="Hsiao K."/>
            <person name="Chao Y."/>
            <person name="Chu M."/>
            <person name="Cheng C."/>
            <person name="Hour A."/>
            <person name="Lee P."/>
            <person name="Lin S."/>
            <person name="Lin Y."/>
            <person name="Liou J."/>
            <person name="Liu S."/>
            <person name="Hsing Y."/>
            <person name="Raghuvanshi S."/>
            <person name="Mohanty A."/>
            <person name="Bharti A.K."/>
            <person name="Gaur A."/>
            <person name="Gupta V."/>
            <person name="Kumar D."/>
            <person name="Ravi V."/>
            <person name="Vij S."/>
            <person name="Kapur A."/>
            <person name="Khurana P."/>
            <person name="Khurana P."/>
            <person name="Khurana J.P."/>
            <person name="Tyagi A.K."/>
            <person name="Gaikwad K."/>
            <person name="Singh A."/>
            <person name="Dalal V."/>
            <person name="Srivastava S."/>
            <person name="Dixit A."/>
            <person name="Pal A.K."/>
            <person name="Ghazi I.A."/>
            <person name="Yadav M."/>
            <person name="Pandit A."/>
            <person name="Bhargava A."/>
            <person name="Sureshbabu K."/>
            <person name="Batra K."/>
            <person name="Sharma T.R."/>
            <person name="Mohapatra T."/>
            <person name="Singh N.K."/>
            <person name="Messing J."/>
            <person name="Nelson A.B."/>
            <person name="Fuks G."/>
            <person name="Kavchok S."/>
            <person name="Keizer G."/>
            <person name="Linton E."/>
            <person name="Llaca V."/>
            <person name="Song R."/>
            <person name="Tanyolac B."/>
            <person name="Young S."/>
            <person name="Ho-Il K."/>
            <person name="Hahn J.H."/>
            <person name="Sangsakoo G."/>
            <person name="Vanavichit A."/>
            <person name="de Mattos Luiz.A.T."/>
            <person name="Zimmer P.D."/>
            <person name="Malone G."/>
            <person name="Dellagostin O."/>
            <person name="de Oliveira A.C."/>
            <person name="Bevan M."/>
            <person name="Bancroft I."/>
            <person name="Minx P."/>
            <person name="Cordum H."/>
            <person name="Wilson R."/>
            <person name="Cheng Z."/>
            <person name="Jin W."/>
            <person name="Jiang J."/>
            <person name="Leong S.A."/>
            <person name="Iwama H."/>
            <person name="Gojobori T."/>
            <person name="Itoh T."/>
            <person name="Niimura Y."/>
            <person name="Fujii Y."/>
            <person name="Habara T."/>
            <person name="Sakai H."/>
            <person name="Sato Y."/>
            <person name="Wilson G."/>
            <person name="Kumar K."/>
            <person name="McCouch S."/>
            <person name="Juretic N."/>
            <person name="Hoen D."/>
            <person name="Wright S."/>
            <person name="Bruskiewich R."/>
            <person name="Bureau T."/>
            <person name="Miyao A."/>
            <person name="Hirochika H."/>
            <person name="Nishikawa T."/>
            <person name="Kadowaki K."/>
            <person name="Sugiura M."/>
            <person name="Burr B."/>
            <person name="Sasaki T."/>
        </authorList>
    </citation>
    <scope>NUCLEOTIDE SEQUENCE [LARGE SCALE GENOMIC DNA]</scope>
    <source>
        <strain evidence="4">cv. Nipponbare</strain>
    </source>
</reference>
<dbReference type="Proteomes" id="UP000000763">
    <property type="component" value="Chromosome 5"/>
</dbReference>
<reference evidence="3" key="8">
    <citation type="submission" date="2012-08" db="EMBL/GenBank/DDBJ databases">
        <title>Oryza sativa nipponbare(GA3) genomic DNA, chromosome 5.</title>
        <authorList>
            <consortium name="IRGSP(International Rice Genome Sequencing Project)"/>
        </authorList>
    </citation>
    <scope>NUCLEOTIDE SEQUENCE</scope>
</reference>
<name>Q688J6_ORYSJ</name>
<reference evidence="3" key="5">
    <citation type="journal article" date="2007" name="Genome Res.">
        <title>Curated Genome Annotation of Oryza sativa ssp. japonica and Comparative Genome Analysis with Arabidopsis thaliana.</title>
        <authorList>
            <consortium name="The Rice Annotation Project (RAP)"/>
            <person name="Itoh T."/>
            <person name="Tanaka T."/>
            <person name="Barrero R.A."/>
            <person name="Yamasaki C."/>
            <person name="Fujii Y."/>
            <person name="Hilton P.B."/>
            <person name="Antonio B.A."/>
            <person name="Aono H."/>
            <person name="Apweiler R."/>
            <person name="Bruskiewich R."/>
            <person name="Bureau T."/>
            <person name="Burr F."/>
            <person name="Costa de Oliveira A."/>
            <person name="Fuks G."/>
            <person name="Habara T."/>
            <person name="Haberer G."/>
            <person name="Han B."/>
            <person name="Harada E."/>
            <person name="Hiraki A.T."/>
            <person name="Hirochika H."/>
            <person name="Hoen D."/>
            <person name="Hokari H."/>
            <person name="Hosokawa S."/>
            <person name="Hsing Y."/>
            <person name="Ikawa H."/>
            <person name="Ikeo K."/>
            <person name="Imanishi T."/>
            <person name="Ito Y."/>
            <person name="Jaiswal P."/>
            <person name="Kanno M."/>
            <person name="Kawahara Y."/>
            <person name="Kawamura T."/>
            <person name="Kawashima H."/>
            <person name="Khurana J.P."/>
            <person name="Kikuchi S."/>
            <person name="Komatsu S."/>
            <person name="Koyanagi K.O."/>
            <person name="Kubooka H."/>
            <person name="Lieberherr D."/>
            <person name="Lin Y.C."/>
            <person name="Lonsdale D."/>
            <person name="Matsumoto T."/>
            <person name="Matsuya A."/>
            <person name="McCombie W.R."/>
            <person name="Messing J."/>
            <person name="Miyao A."/>
            <person name="Mulder N."/>
            <person name="Nagamura Y."/>
            <person name="Nam J."/>
            <person name="Namiki N."/>
            <person name="Numa H."/>
            <person name="Nurimoto S."/>
            <person name="O'donovan C."/>
            <person name="Ohyanagi H."/>
            <person name="Okido T."/>
            <person name="Oota S."/>
            <person name="Osato N."/>
            <person name="Palmer L.E."/>
            <person name="Quetier F."/>
            <person name="Raghuvanshi S."/>
            <person name="Saichi N."/>
            <person name="Sakai H."/>
            <person name="Sakai Y."/>
            <person name="Sakata K."/>
            <person name="Sakurai T."/>
            <person name="Sato F."/>
            <person name="Sato Y."/>
            <person name="Schoof H."/>
            <person name="Seki M."/>
            <person name="Shibata M."/>
            <person name="Shimizu Y."/>
            <person name="Shinozaki K."/>
            <person name="Shinso Y."/>
            <person name="Singh N.K."/>
            <person name="Smith-White B."/>
            <person name="Takeda J."/>
            <person name="Tanino M."/>
            <person name="Tatusova T."/>
            <person name="Thongjuea S."/>
            <person name="Todokoro F."/>
            <person name="Tsugane M."/>
            <person name="Tyagi A.K."/>
            <person name="Vanavichit A."/>
            <person name="Wang A."/>
            <person name="Wing R.A."/>
            <person name="Yamaguchi K."/>
            <person name="Yamamoto M."/>
            <person name="Yamamoto N."/>
            <person name="Yu Y."/>
            <person name="Zhang H."/>
            <person name="Zhao Q."/>
            <person name="Higo K."/>
            <person name="Burr B."/>
            <person name="Gojobori T."/>
            <person name="Sasaki T."/>
        </authorList>
    </citation>
    <scope>NUCLEOTIDE SEQUENCE</scope>
</reference>
<reference evidence="2" key="2">
    <citation type="submission" date="2004-09" db="EMBL/GenBank/DDBJ databases">
        <title>Oryza sativa PAC P0615D12 genomic sequence.</title>
        <authorList>
            <person name="Chow T.-Y."/>
            <person name="Hsing Y.-I.C."/>
            <person name="Chen C.-S."/>
            <person name="Chen H.-H."/>
            <person name="Liu S.-M."/>
            <person name="Chao Y.-T."/>
            <person name="Chang S.-J."/>
            <person name="Chen H.-C."/>
            <person name="Chen S.-K."/>
            <person name="Chen T.-R."/>
            <person name="Chen Y.-L."/>
            <person name="Cheng C.-H."/>
            <person name="Chung C.-I."/>
            <person name="Han S.-Y."/>
            <person name="Hsiao S.-H."/>
            <person name="Hsiung J.-N."/>
            <person name="Hsu C.-H."/>
            <person name="Huang J.-J."/>
            <person name="Kau P.-I."/>
            <person name="Lee M.-C."/>
            <person name="Leu H.-L."/>
            <person name="Li Y.-F."/>
            <person name="Lin S.-J."/>
            <person name="Lin Y.-C."/>
            <person name="Wu S.-W."/>
            <person name="Yu C.-Y."/>
            <person name="Yu S.-W."/>
            <person name="Wu H.-P."/>
            <person name="Shaw J.-F."/>
        </authorList>
    </citation>
    <scope>NUCLEOTIDE SEQUENCE</scope>
</reference>
<protein>
    <submittedName>
        <fullName evidence="3">Os05g0446600 protein</fullName>
    </submittedName>
    <submittedName>
        <fullName evidence="2">Unknow protein</fullName>
    </submittedName>
</protein>
<organism evidence="1 4">
    <name type="scientific">Oryza sativa subsp. japonica</name>
    <name type="common">Rice</name>
    <dbReference type="NCBI Taxonomy" id="39947"/>
    <lineage>
        <taxon>Eukaryota</taxon>
        <taxon>Viridiplantae</taxon>
        <taxon>Streptophyta</taxon>
        <taxon>Embryophyta</taxon>
        <taxon>Tracheophyta</taxon>
        <taxon>Spermatophyta</taxon>
        <taxon>Magnoliopsida</taxon>
        <taxon>Liliopsida</taxon>
        <taxon>Poales</taxon>
        <taxon>Poaceae</taxon>
        <taxon>BOP clade</taxon>
        <taxon>Oryzoideae</taxon>
        <taxon>Oryzeae</taxon>
        <taxon>Oryzinae</taxon>
        <taxon>Oryza</taxon>
        <taxon>Oryza sativa</taxon>
    </lineage>
</organism>
<dbReference type="EMBL" id="AC137004">
    <property type="protein sequence ID" value="AAU44285.1"/>
    <property type="molecule type" value="Genomic_DNA"/>
</dbReference>
<reference evidence="4" key="7">
    <citation type="journal article" date="2008" name="Nucleic Acids Res.">
        <title>The rice annotation project database (RAP-DB): 2008 update.</title>
        <authorList>
            <consortium name="The rice annotation project (RAP)"/>
        </authorList>
    </citation>
    <scope>GENOME REANNOTATION</scope>
    <source>
        <strain evidence="4">cv. Nipponbare</strain>
    </source>
</reference>